<feature type="region of interest" description="Disordered" evidence="1">
    <location>
        <begin position="130"/>
        <end position="151"/>
    </location>
</feature>
<feature type="compositionally biased region" description="Basic residues" evidence="1">
    <location>
        <begin position="131"/>
        <end position="140"/>
    </location>
</feature>
<keyword evidence="3" id="KW-1185">Reference proteome</keyword>
<dbReference type="Proteomes" id="UP001187192">
    <property type="component" value="Unassembled WGS sequence"/>
</dbReference>
<feature type="region of interest" description="Disordered" evidence="1">
    <location>
        <begin position="85"/>
        <end position="104"/>
    </location>
</feature>
<sequence length="193" mass="21450">MPAGRPWLRSVVGGRRWVASDGGGSPASVVGCGKVLATEKTLGGKDNVRESYKVVRLVCDGRTAETEIRARDLVNAAEDLGVAKPRPMAEGKSDTIGRRRDQRRRTWEATYAQPRAEGHVGSPWRHEIRRTTRSTSRHPQHHELTGVDDIASSPASTTLRARINVANDSVAARHFHRLAILFWFVRWVQSTEP</sequence>
<evidence type="ECO:0000256" key="1">
    <source>
        <dbReference type="SAM" id="MobiDB-lite"/>
    </source>
</evidence>
<evidence type="ECO:0000313" key="3">
    <source>
        <dbReference type="Proteomes" id="UP001187192"/>
    </source>
</evidence>
<evidence type="ECO:0000313" key="2">
    <source>
        <dbReference type="EMBL" id="GMN56003.1"/>
    </source>
</evidence>
<comment type="caution">
    <text evidence="2">The sequence shown here is derived from an EMBL/GenBank/DDBJ whole genome shotgun (WGS) entry which is preliminary data.</text>
</comment>
<dbReference type="EMBL" id="BTGU01000061">
    <property type="protein sequence ID" value="GMN56003.1"/>
    <property type="molecule type" value="Genomic_DNA"/>
</dbReference>
<feature type="compositionally biased region" description="Basic and acidic residues" evidence="1">
    <location>
        <begin position="87"/>
        <end position="104"/>
    </location>
</feature>
<gene>
    <name evidence="2" type="ORF">TIFTF001_025120</name>
</gene>
<protein>
    <submittedName>
        <fullName evidence="2">Uncharacterized protein</fullName>
    </submittedName>
</protein>
<reference evidence="2" key="1">
    <citation type="submission" date="2023-07" db="EMBL/GenBank/DDBJ databases">
        <title>draft genome sequence of fig (Ficus carica).</title>
        <authorList>
            <person name="Takahashi T."/>
            <person name="Nishimura K."/>
        </authorList>
    </citation>
    <scope>NUCLEOTIDE SEQUENCE</scope>
</reference>
<dbReference type="PROSITE" id="PS51257">
    <property type="entry name" value="PROKAR_LIPOPROTEIN"/>
    <property type="match status" value="1"/>
</dbReference>
<dbReference type="AlphaFoldDB" id="A0AA88DDX0"/>
<accession>A0AA88DDX0</accession>
<organism evidence="2 3">
    <name type="scientific">Ficus carica</name>
    <name type="common">Common fig</name>
    <dbReference type="NCBI Taxonomy" id="3494"/>
    <lineage>
        <taxon>Eukaryota</taxon>
        <taxon>Viridiplantae</taxon>
        <taxon>Streptophyta</taxon>
        <taxon>Embryophyta</taxon>
        <taxon>Tracheophyta</taxon>
        <taxon>Spermatophyta</taxon>
        <taxon>Magnoliopsida</taxon>
        <taxon>eudicotyledons</taxon>
        <taxon>Gunneridae</taxon>
        <taxon>Pentapetalae</taxon>
        <taxon>rosids</taxon>
        <taxon>fabids</taxon>
        <taxon>Rosales</taxon>
        <taxon>Moraceae</taxon>
        <taxon>Ficeae</taxon>
        <taxon>Ficus</taxon>
    </lineage>
</organism>
<proteinExistence type="predicted"/>
<name>A0AA88DDX0_FICCA</name>